<accession>A0A830HYP9</accession>
<dbReference type="Pfam" id="PF01554">
    <property type="entry name" value="MatE"/>
    <property type="match status" value="2"/>
</dbReference>
<feature type="transmembrane region" description="Helical" evidence="6">
    <location>
        <begin position="376"/>
        <end position="404"/>
    </location>
</feature>
<evidence type="ECO:0000313" key="8">
    <source>
        <dbReference type="Proteomes" id="UP000660262"/>
    </source>
</evidence>
<feature type="transmembrane region" description="Helical" evidence="6">
    <location>
        <begin position="21"/>
        <end position="41"/>
    </location>
</feature>
<evidence type="ECO:0000256" key="4">
    <source>
        <dbReference type="ARBA" id="ARBA00022989"/>
    </source>
</evidence>
<organism evidence="7 8">
    <name type="scientific">Pycnococcus provasolii</name>
    <dbReference type="NCBI Taxonomy" id="41880"/>
    <lineage>
        <taxon>Eukaryota</taxon>
        <taxon>Viridiplantae</taxon>
        <taxon>Chlorophyta</taxon>
        <taxon>Pseudoscourfieldiophyceae</taxon>
        <taxon>Pseudoscourfieldiales</taxon>
        <taxon>Pycnococcaceae</taxon>
        <taxon>Pycnococcus</taxon>
    </lineage>
</organism>
<dbReference type="EMBL" id="BNJQ01000027">
    <property type="protein sequence ID" value="GHP09969.1"/>
    <property type="molecule type" value="Genomic_DNA"/>
</dbReference>
<protein>
    <recommendedName>
        <fullName evidence="6">Protein DETOXIFICATION</fullName>
    </recommendedName>
    <alternativeName>
        <fullName evidence="6">Multidrug and toxic compound extrusion protein</fullName>
    </alternativeName>
</protein>
<feature type="transmembrane region" description="Helical" evidence="6">
    <location>
        <begin position="486"/>
        <end position="505"/>
    </location>
</feature>
<comment type="similarity">
    <text evidence="2 6">Belongs to the multi antimicrobial extrusion (MATE) (TC 2.A.66.1) family.</text>
</comment>
<comment type="caution">
    <text evidence="6">Lacks conserved residue(s) required for the propagation of feature annotation.</text>
</comment>
<dbReference type="OrthoDB" id="2126698at2759"/>
<dbReference type="Proteomes" id="UP000660262">
    <property type="component" value="Unassembled WGS sequence"/>
</dbReference>
<evidence type="ECO:0000256" key="1">
    <source>
        <dbReference type="ARBA" id="ARBA00004141"/>
    </source>
</evidence>
<evidence type="ECO:0000256" key="5">
    <source>
        <dbReference type="ARBA" id="ARBA00023136"/>
    </source>
</evidence>
<keyword evidence="4 6" id="KW-1133">Transmembrane helix</keyword>
<dbReference type="GO" id="GO:0015297">
    <property type="term" value="F:antiporter activity"/>
    <property type="evidence" value="ECO:0007669"/>
    <property type="project" value="InterPro"/>
</dbReference>
<keyword evidence="8" id="KW-1185">Reference proteome</keyword>
<dbReference type="InterPro" id="IPR002528">
    <property type="entry name" value="MATE_fam"/>
</dbReference>
<dbReference type="AlphaFoldDB" id="A0A830HYP9"/>
<sequence>MGVLVTSRAKSPKSSPDQASSVDVDATILAIALPSLGALLIDPILGAVDTAYVGRMEVRDLGGLAVASAAFSFSYRAFNFLTTVTGPLVATRLARARIKRAGSEARARRDAAPTASASLALALVLGLGAGVIVVSAAPLLATIGGAPPEAETREAALAYLRVRGAAMPFALVNAACVGIFRGLLDTKTPLTVAVATNAINFVLDPVLIFGVPALGVPALGVGGAAVATAAAEASASALFVNILLRRERILLTPRRVPKMLRRVTRGVTEASSSSSSPSPYAELAGEIGALLRGGLSTFVRTVALQATLLVASQTAARIDGGSGVTSGAHQVVLQVWWLTLFALDATAVAAQSLVADSLGIEGKAGRERAREVGDRCILWGVAVGGVFLAANGAVAPTGAIPLLFTDDADVAAAAAAPLGIVAALQILNGYVFVGDGIMQGAADFDYLARAMLISAGIGLFAITTLGGGGNFSLGSDDVSGGALAGVWAGIGVLQVSRAFTFWDWYKRTGPIARQRDVL</sequence>
<feature type="transmembrane region" description="Helical" evidence="6">
    <location>
        <begin position="446"/>
        <end position="466"/>
    </location>
</feature>
<feature type="transmembrane region" description="Helical" evidence="6">
    <location>
        <begin position="160"/>
        <end position="180"/>
    </location>
</feature>
<dbReference type="PANTHER" id="PTHR42893">
    <property type="entry name" value="PROTEIN DETOXIFICATION 44, CHLOROPLASTIC-RELATED"/>
    <property type="match status" value="1"/>
</dbReference>
<feature type="transmembrane region" description="Helical" evidence="6">
    <location>
        <begin position="410"/>
        <end position="434"/>
    </location>
</feature>
<feature type="transmembrane region" description="Helical" evidence="6">
    <location>
        <begin position="221"/>
        <end position="244"/>
    </location>
</feature>
<name>A0A830HYP9_9CHLO</name>
<evidence type="ECO:0000256" key="6">
    <source>
        <dbReference type="RuleBase" id="RU004914"/>
    </source>
</evidence>
<gene>
    <name evidence="7" type="ORF">PPROV_000870200</name>
</gene>
<dbReference type="GO" id="GO:0042910">
    <property type="term" value="F:xenobiotic transmembrane transporter activity"/>
    <property type="evidence" value="ECO:0007669"/>
    <property type="project" value="InterPro"/>
</dbReference>
<feature type="transmembrane region" description="Helical" evidence="6">
    <location>
        <begin position="192"/>
        <end position="215"/>
    </location>
</feature>
<dbReference type="InterPro" id="IPR044644">
    <property type="entry name" value="DinF-like"/>
</dbReference>
<comment type="subcellular location">
    <subcellularLocation>
        <location evidence="1">Membrane</location>
        <topology evidence="1">Multi-pass membrane protein</topology>
    </subcellularLocation>
</comment>
<evidence type="ECO:0000313" key="7">
    <source>
        <dbReference type="EMBL" id="GHP09969.1"/>
    </source>
</evidence>
<reference evidence="7" key="1">
    <citation type="submission" date="2020-10" db="EMBL/GenBank/DDBJ databases">
        <title>Unveiling of a novel bifunctional photoreceptor, Dualchrome1, isolated from a cosmopolitan green alga.</title>
        <authorList>
            <person name="Suzuki S."/>
            <person name="Kawachi M."/>
        </authorList>
    </citation>
    <scope>NUCLEOTIDE SEQUENCE</scope>
    <source>
        <strain evidence="7">NIES 2893</strain>
    </source>
</reference>
<evidence type="ECO:0000256" key="3">
    <source>
        <dbReference type="ARBA" id="ARBA00022692"/>
    </source>
</evidence>
<keyword evidence="5 6" id="KW-0472">Membrane</keyword>
<evidence type="ECO:0000256" key="2">
    <source>
        <dbReference type="ARBA" id="ARBA00010199"/>
    </source>
</evidence>
<keyword evidence="3 6" id="KW-0812">Transmembrane</keyword>
<dbReference type="PANTHER" id="PTHR42893:SF46">
    <property type="entry name" value="PROTEIN DETOXIFICATION 44, CHLOROPLASTIC"/>
    <property type="match status" value="1"/>
</dbReference>
<comment type="caution">
    <text evidence="7">The sequence shown here is derived from an EMBL/GenBank/DDBJ whole genome shotgun (WGS) entry which is preliminary data.</text>
</comment>
<proteinExistence type="inferred from homology"/>
<feature type="transmembrane region" description="Helical" evidence="6">
    <location>
        <begin position="111"/>
        <end position="140"/>
    </location>
</feature>
<dbReference type="GO" id="GO:0016020">
    <property type="term" value="C:membrane"/>
    <property type="evidence" value="ECO:0007669"/>
    <property type="project" value="UniProtKB-SubCell"/>
</dbReference>